<comment type="caution">
    <text evidence="2">The sequence shown here is derived from an EMBL/GenBank/DDBJ whole genome shotgun (WGS) entry which is preliminary data.</text>
</comment>
<gene>
    <name evidence="2" type="ORF">VTK73DRAFT_4436</name>
</gene>
<feature type="region of interest" description="Disordered" evidence="1">
    <location>
        <begin position="168"/>
        <end position="192"/>
    </location>
</feature>
<feature type="compositionally biased region" description="Basic and acidic residues" evidence="1">
    <location>
        <begin position="18"/>
        <end position="34"/>
    </location>
</feature>
<evidence type="ECO:0000313" key="2">
    <source>
        <dbReference type="EMBL" id="KAL1866967.1"/>
    </source>
</evidence>
<feature type="compositionally biased region" description="Low complexity" evidence="1">
    <location>
        <begin position="172"/>
        <end position="185"/>
    </location>
</feature>
<evidence type="ECO:0000256" key="1">
    <source>
        <dbReference type="SAM" id="MobiDB-lite"/>
    </source>
</evidence>
<accession>A0ABR3WU17</accession>
<dbReference type="Proteomes" id="UP001586593">
    <property type="component" value="Unassembled WGS sequence"/>
</dbReference>
<reference evidence="2 3" key="1">
    <citation type="journal article" date="2024" name="Commun. Biol.">
        <title>Comparative genomic analysis of thermophilic fungi reveals convergent evolutionary adaptations and gene losses.</title>
        <authorList>
            <person name="Steindorff A.S."/>
            <person name="Aguilar-Pontes M.V."/>
            <person name="Robinson A.J."/>
            <person name="Andreopoulos B."/>
            <person name="LaButti K."/>
            <person name="Kuo A."/>
            <person name="Mondo S."/>
            <person name="Riley R."/>
            <person name="Otillar R."/>
            <person name="Haridas S."/>
            <person name="Lipzen A."/>
            <person name="Grimwood J."/>
            <person name="Schmutz J."/>
            <person name="Clum A."/>
            <person name="Reid I.D."/>
            <person name="Moisan M.C."/>
            <person name="Butler G."/>
            <person name="Nguyen T.T.M."/>
            <person name="Dewar K."/>
            <person name="Conant G."/>
            <person name="Drula E."/>
            <person name="Henrissat B."/>
            <person name="Hansel C."/>
            <person name="Singer S."/>
            <person name="Hutchinson M.I."/>
            <person name="de Vries R.P."/>
            <person name="Natvig D.O."/>
            <person name="Powell A.J."/>
            <person name="Tsang A."/>
            <person name="Grigoriev I.V."/>
        </authorList>
    </citation>
    <scope>NUCLEOTIDE SEQUENCE [LARGE SCALE GENOMIC DNA]</scope>
    <source>
        <strain evidence="2 3">ATCC 24622</strain>
    </source>
</reference>
<evidence type="ECO:0000313" key="3">
    <source>
        <dbReference type="Proteomes" id="UP001586593"/>
    </source>
</evidence>
<organism evidence="2 3">
    <name type="scientific">Phialemonium thermophilum</name>
    <dbReference type="NCBI Taxonomy" id="223376"/>
    <lineage>
        <taxon>Eukaryota</taxon>
        <taxon>Fungi</taxon>
        <taxon>Dikarya</taxon>
        <taxon>Ascomycota</taxon>
        <taxon>Pezizomycotina</taxon>
        <taxon>Sordariomycetes</taxon>
        <taxon>Sordariomycetidae</taxon>
        <taxon>Cephalothecales</taxon>
        <taxon>Cephalothecaceae</taxon>
        <taxon>Phialemonium</taxon>
    </lineage>
</organism>
<protein>
    <submittedName>
        <fullName evidence="2">Uncharacterized protein</fullName>
    </submittedName>
</protein>
<feature type="region of interest" description="Disordered" evidence="1">
    <location>
        <begin position="1"/>
        <end position="68"/>
    </location>
</feature>
<dbReference type="EMBL" id="JAZHXJ010000252">
    <property type="protein sequence ID" value="KAL1866967.1"/>
    <property type="molecule type" value="Genomic_DNA"/>
</dbReference>
<keyword evidence="3" id="KW-1185">Reference proteome</keyword>
<name>A0ABR3WU17_9PEZI</name>
<sequence length="192" mass="21154">MKMHRQKKFSVMHAQSSDPKRSGNSDTSETRADITRSTQVIDRFVGQEMERATRTRRHGEHSGEVDSNRGWKTCVAQSRRVGIMVHPSKLQGAAVVRISKPELVCGADQSRPADHLCLADAFSYRSSSSISTCEGYVALNASDVCHRTRVASADLLVSTVDPRAYRSPTCLPSPSKSRQSPSRPQNMLLKPG</sequence>
<proteinExistence type="predicted"/>
<feature type="compositionally biased region" description="Basic residues" evidence="1">
    <location>
        <begin position="1"/>
        <end position="10"/>
    </location>
</feature>